<feature type="compositionally biased region" description="Basic and acidic residues" evidence="5">
    <location>
        <begin position="521"/>
        <end position="535"/>
    </location>
</feature>
<evidence type="ECO:0000256" key="1">
    <source>
        <dbReference type="ARBA" id="ARBA00004141"/>
    </source>
</evidence>
<protein>
    <submittedName>
        <fullName evidence="7">Transmembrane protein 184 homolog</fullName>
    </submittedName>
</protein>
<evidence type="ECO:0000256" key="3">
    <source>
        <dbReference type="ARBA" id="ARBA00022989"/>
    </source>
</evidence>
<name>A0A401GPP7_9APHY</name>
<dbReference type="SMART" id="SM01417">
    <property type="entry name" value="Solute_trans_a"/>
    <property type="match status" value="1"/>
</dbReference>
<accession>A0A401GPP7</accession>
<keyword evidence="8" id="KW-1185">Reference proteome</keyword>
<dbReference type="GO" id="GO:0016020">
    <property type="term" value="C:membrane"/>
    <property type="evidence" value="ECO:0007669"/>
    <property type="project" value="UniProtKB-SubCell"/>
</dbReference>
<feature type="transmembrane region" description="Helical" evidence="6">
    <location>
        <begin position="20"/>
        <end position="42"/>
    </location>
</feature>
<feature type="transmembrane region" description="Helical" evidence="6">
    <location>
        <begin position="226"/>
        <end position="246"/>
    </location>
</feature>
<dbReference type="RefSeq" id="XP_027615124.1">
    <property type="nucleotide sequence ID" value="XM_027759323.1"/>
</dbReference>
<dbReference type="FunCoup" id="A0A401GPP7">
    <property type="interactions" value="162"/>
</dbReference>
<feature type="transmembrane region" description="Helical" evidence="6">
    <location>
        <begin position="87"/>
        <end position="105"/>
    </location>
</feature>
<evidence type="ECO:0000256" key="2">
    <source>
        <dbReference type="ARBA" id="ARBA00022692"/>
    </source>
</evidence>
<dbReference type="PANTHER" id="PTHR23423">
    <property type="entry name" value="ORGANIC SOLUTE TRANSPORTER-RELATED"/>
    <property type="match status" value="1"/>
</dbReference>
<keyword evidence="4 6" id="KW-0472">Membrane</keyword>
<keyword evidence="3 6" id="KW-1133">Transmembrane helix</keyword>
<feature type="transmembrane region" description="Helical" evidence="6">
    <location>
        <begin position="181"/>
        <end position="205"/>
    </location>
</feature>
<evidence type="ECO:0000256" key="6">
    <source>
        <dbReference type="SAM" id="Phobius"/>
    </source>
</evidence>
<sequence>MLNLLHLSSGSGSSLPFAVLLLAGLSTVTATVVSATSIFLHLKNYRKPVLQRMVVRIMLMVPIYAISSFISLFSLEAAFFIDVVRDIYEAFVIYCFFDLLIAYLGGERSLLILLHGRPPKYPIFPTSIFWREVDVSDPHTFLFLKRGVIQYVQVKPMLALVTVILKLLGKFNEGDLRANSGYLYVSLVYNASICLSLYCLAIFWMCVNNDLKPFRPMPKFLCVKGILFFSFWQSIFISILVAAGAITKLGPYTDNEHISLGLTDSLICFEMPLFAIAHMYAFATRDFVDPQTMYVARMPVYYAFRDAFGLKDVVEDTKATLRGEHMDYREFEPSEGYIHQGAGRDRRIRAGLRYSQGGRRKYWLPQHTTSTRPPGSVERHVNRVVGTVVGQDEAEEVYAPLLSGQAENVVHTAADLRSLPDEGFGLFSAAHDTGDGYDLEFGDLDDADEELFEHSKKYLFGDYHYPSVDVSSEVARKTMWEEEERILRDERGAYFSPVLGPGRVLGRSGNYGATGNFHRSTPRERHDSDLSDGARRRGKLRGDVAPPPIEVVINKEDDRLPAPDMGEVRLRWTSGKEHVLPSPRVRTLSASAQPALALSGSASPSSSSGSPMMRPPPSPRTEIERPALPPDAVDLVVEDHHAAQDEMVYERRKGEPAVRGGAGLRKVYRRGYVVDDGEARAEGDGGVEDESGDQDAMFTVGDDVDNILDAEAEVIDETTTITTLETPPAHAHIVYISPTIPDNENPWA</sequence>
<proteinExistence type="predicted"/>
<dbReference type="EMBL" id="BFAD01000006">
    <property type="protein sequence ID" value="GBE84211.1"/>
    <property type="molecule type" value="Genomic_DNA"/>
</dbReference>
<feature type="compositionally biased region" description="Low complexity" evidence="5">
    <location>
        <begin position="589"/>
        <end position="612"/>
    </location>
</feature>
<keyword evidence="2 6" id="KW-0812">Transmembrane</keyword>
<dbReference type="InterPro" id="IPR005178">
    <property type="entry name" value="Ostalpha/TMEM184C"/>
</dbReference>
<feature type="region of interest" description="Disordered" evidence="5">
    <location>
        <begin position="588"/>
        <end position="624"/>
    </location>
</feature>
<reference evidence="7 8" key="1">
    <citation type="journal article" date="2018" name="Sci. Rep.">
        <title>Genome sequence of the cauliflower mushroom Sparassis crispa (Hanabiratake) and its association with beneficial usage.</title>
        <authorList>
            <person name="Kiyama R."/>
            <person name="Furutani Y."/>
            <person name="Kawaguchi K."/>
            <person name="Nakanishi T."/>
        </authorList>
    </citation>
    <scope>NUCLEOTIDE SEQUENCE [LARGE SCALE GENOMIC DNA]</scope>
</reference>
<feature type="transmembrane region" description="Helical" evidence="6">
    <location>
        <begin position="258"/>
        <end position="283"/>
    </location>
</feature>
<dbReference type="STRING" id="139825.A0A401GPP7"/>
<dbReference type="OrthoDB" id="5348404at2759"/>
<evidence type="ECO:0000313" key="7">
    <source>
        <dbReference type="EMBL" id="GBE84211.1"/>
    </source>
</evidence>
<comment type="caution">
    <text evidence="7">The sequence shown here is derived from an EMBL/GenBank/DDBJ whole genome shotgun (WGS) entry which is preliminary data.</text>
</comment>
<feature type="region of interest" description="Disordered" evidence="5">
    <location>
        <begin position="506"/>
        <end position="545"/>
    </location>
</feature>
<organism evidence="7 8">
    <name type="scientific">Sparassis crispa</name>
    <dbReference type="NCBI Taxonomy" id="139825"/>
    <lineage>
        <taxon>Eukaryota</taxon>
        <taxon>Fungi</taxon>
        <taxon>Dikarya</taxon>
        <taxon>Basidiomycota</taxon>
        <taxon>Agaricomycotina</taxon>
        <taxon>Agaricomycetes</taxon>
        <taxon>Polyporales</taxon>
        <taxon>Sparassidaceae</taxon>
        <taxon>Sparassis</taxon>
    </lineage>
</organism>
<dbReference type="Proteomes" id="UP000287166">
    <property type="component" value="Unassembled WGS sequence"/>
</dbReference>
<dbReference type="InParanoid" id="A0A401GPP7"/>
<dbReference type="GeneID" id="38781128"/>
<comment type="subcellular location">
    <subcellularLocation>
        <location evidence="1">Membrane</location>
        <topology evidence="1">Multi-pass membrane protein</topology>
    </subcellularLocation>
</comment>
<evidence type="ECO:0000256" key="5">
    <source>
        <dbReference type="SAM" id="MobiDB-lite"/>
    </source>
</evidence>
<gene>
    <name evidence="7" type="ORF">SCP_0601890</name>
</gene>
<evidence type="ECO:0000256" key="4">
    <source>
        <dbReference type="ARBA" id="ARBA00023136"/>
    </source>
</evidence>
<evidence type="ECO:0000313" key="8">
    <source>
        <dbReference type="Proteomes" id="UP000287166"/>
    </source>
</evidence>
<dbReference type="AlphaFoldDB" id="A0A401GPP7"/>
<feature type="transmembrane region" description="Helical" evidence="6">
    <location>
        <begin position="54"/>
        <end position="81"/>
    </location>
</feature>
<dbReference type="Pfam" id="PF03619">
    <property type="entry name" value="Solute_trans_a"/>
    <property type="match status" value="1"/>
</dbReference>